<dbReference type="InterPro" id="IPR029063">
    <property type="entry name" value="SAM-dependent_MTases_sf"/>
</dbReference>
<name>A0ABP6D474_9ACTN</name>
<dbReference type="GO" id="GO:0032259">
    <property type="term" value="P:methylation"/>
    <property type="evidence" value="ECO:0007669"/>
    <property type="project" value="UniProtKB-KW"/>
</dbReference>
<dbReference type="GO" id="GO:0008168">
    <property type="term" value="F:methyltransferase activity"/>
    <property type="evidence" value="ECO:0007669"/>
    <property type="project" value="UniProtKB-KW"/>
</dbReference>
<keyword evidence="2" id="KW-1185">Reference proteome</keyword>
<organism evidence="1 2">
    <name type="scientific">Streptomyces axinellae</name>
    <dbReference type="NCBI Taxonomy" id="552788"/>
    <lineage>
        <taxon>Bacteria</taxon>
        <taxon>Bacillati</taxon>
        <taxon>Actinomycetota</taxon>
        <taxon>Actinomycetes</taxon>
        <taxon>Kitasatosporales</taxon>
        <taxon>Streptomycetaceae</taxon>
        <taxon>Streptomyces</taxon>
    </lineage>
</organism>
<comment type="caution">
    <text evidence="1">The sequence shown here is derived from an EMBL/GenBank/DDBJ whole genome shotgun (WGS) entry which is preliminary data.</text>
</comment>
<evidence type="ECO:0000313" key="1">
    <source>
        <dbReference type="EMBL" id="GAA2633385.1"/>
    </source>
</evidence>
<dbReference type="Proteomes" id="UP001501447">
    <property type="component" value="Unassembled WGS sequence"/>
</dbReference>
<dbReference type="InterPro" id="IPR006764">
    <property type="entry name" value="SAM_dep_MeTrfase_SAV2177_type"/>
</dbReference>
<keyword evidence="1" id="KW-0808">Transferase</keyword>
<accession>A0ABP6D474</accession>
<dbReference type="SUPFAM" id="SSF53335">
    <property type="entry name" value="S-adenosyl-L-methionine-dependent methyltransferases"/>
    <property type="match status" value="1"/>
</dbReference>
<reference evidence="2" key="1">
    <citation type="journal article" date="2019" name="Int. J. Syst. Evol. Microbiol.">
        <title>The Global Catalogue of Microorganisms (GCM) 10K type strain sequencing project: providing services to taxonomists for standard genome sequencing and annotation.</title>
        <authorList>
            <consortium name="The Broad Institute Genomics Platform"/>
            <consortium name="The Broad Institute Genome Sequencing Center for Infectious Disease"/>
            <person name="Wu L."/>
            <person name="Ma J."/>
        </authorList>
    </citation>
    <scope>NUCLEOTIDE SEQUENCE [LARGE SCALE GENOMIC DNA]</scope>
    <source>
        <strain evidence="2">JCM 16373</strain>
    </source>
</reference>
<proteinExistence type="predicted"/>
<dbReference type="Pfam" id="PF04672">
    <property type="entry name" value="Methyltransf_19"/>
    <property type="match status" value="1"/>
</dbReference>
<dbReference type="Gene3D" id="3.40.50.150">
    <property type="entry name" value="Vaccinia Virus protein VP39"/>
    <property type="match status" value="1"/>
</dbReference>
<dbReference type="EMBL" id="BAAARJ010000022">
    <property type="protein sequence ID" value="GAA2633385.1"/>
    <property type="molecule type" value="Genomic_DNA"/>
</dbReference>
<sequence>MTEGPHERESVDRIDATVAHSARIWDYWTGGKDHYEADRRAGERVREVFPEMTTLARVGRHFIGRTVRYLAEEAGVRQFLDIGTGLPTVDNTHEVAQRVAPESHIVYVDNDPLVLAHANALLTSAPEGATRYVDADVREPGEILRAAASTLDLDKPVAVMLMGILAHVPDYEQARAIVRRLMRDLPSGSYLAVRDGTNTDPQYVKALEGYNRSGSVPYQPRTPEQVAAFLDGLEVIEPGVVPCPRWRPEAPALEERQEVPLYGGVGRKP</sequence>
<dbReference type="PIRSF" id="PIRSF017393">
    <property type="entry name" value="MTase_SAV2177"/>
    <property type="match status" value="1"/>
</dbReference>
<dbReference type="RefSeq" id="WP_344569871.1">
    <property type="nucleotide sequence ID" value="NZ_BAAARJ010000022.1"/>
</dbReference>
<gene>
    <name evidence="1" type="ORF">GCM10009863_56910</name>
</gene>
<evidence type="ECO:0000313" key="2">
    <source>
        <dbReference type="Proteomes" id="UP001501447"/>
    </source>
</evidence>
<protein>
    <submittedName>
        <fullName evidence="1">SAM-dependent methyltransferase</fullName>
    </submittedName>
</protein>
<keyword evidence="1" id="KW-0489">Methyltransferase</keyword>